<dbReference type="PATRIC" id="fig|927665.4.peg.4530"/>
<feature type="domain" description="SusD-like N-terminal" evidence="8">
    <location>
        <begin position="79"/>
        <end position="217"/>
    </location>
</feature>
<evidence type="ECO:0000313" key="10">
    <source>
        <dbReference type="Proteomes" id="UP000033047"/>
    </source>
</evidence>
<evidence type="ECO:0008006" key="11">
    <source>
        <dbReference type="Google" id="ProtNLM"/>
    </source>
</evidence>
<name>A0A0F5IR21_9BACT</name>
<dbReference type="InterPro" id="IPR012944">
    <property type="entry name" value="SusD_RagB_dom"/>
</dbReference>
<comment type="caution">
    <text evidence="9">The sequence shown here is derived from an EMBL/GenBank/DDBJ whole genome shotgun (WGS) entry which is preliminary data.</text>
</comment>
<dbReference type="PROSITE" id="PS51257">
    <property type="entry name" value="PROKAR_LIPOPROTEIN"/>
    <property type="match status" value="1"/>
</dbReference>
<dbReference type="STRING" id="927665.HMPREF1535_04412"/>
<dbReference type="Pfam" id="PF07980">
    <property type="entry name" value="SusD_RagB"/>
    <property type="match status" value="1"/>
</dbReference>
<dbReference type="AlphaFoldDB" id="A0A0F5IR21"/>
<organism evidence="9 10">
    <name type="scientific">Parabacteroides goldsteinii DSM 19448 = WAL 12034</name>
    <dbReference type="NCBI Taxonomy" id="927665"/>
    <lineage>
        <taxon>Bacteria</taxon>
        <taxon>Pseudomonadati</taxon>
        <taxon>Bacteroidota</taxon>
        <taxon>Bacteroidia</taxon>
        <taxon>Bacteroidales</taxon>
        <taxon>Tannerellaceae</taxon>
        <taxon>Parabacteroides</taxon>
    </lineage>
</organism>
<dbReference type="RefSeq" id="WP_010802661.1">
    <property type="nucleotide sequence ID" value="NZ_KQ033913.1"/>
</dbReference>
<evidence type="ECO:0000256" key="4">
    <source>
        <dbReference type="ARBA" id="ARBA00023136"/>
    </source>
</evidence>
<evidence type="ECO:0000313" key="9">
    <source>
        <dbReference type="EMBL" id="KKB47996.1"/>
    </source>
</evidence>
<feature type="domain" description="RagB/SusD" evidence="7">
    <location>
        <begin position="342"/>
        <end position="517"/>
    </location>
</feature>
<reference evidence="9 10" key="1">
    <citation type="submission" date="2013-04" db="EMBL/GenBank/DDBJ databases">
        <title>The Genome Sequence of Parabacteroides goldsteinii DSM 19448.</title>
        <authorList>
            <consortium name="The Broad Institute Genomics Platform"/>
            <person name="Earl A."/>
            <person name="Ward D."/>
            <person name="Feldgarden M."/>
            <person name="Gevers D."/>
            <person name="Martens E."/>
            <person name="Sakamoto M."/>
            <person name="Benno Y."/>
            <person name="Song Y."/>
            <person name="Liu C."/>
            <person name="Lee J."/>
            <person name="Bolanos M."/>
            <person name="Vaisanen M.L."/>
            <person name="Finegold S.M."/>
            <person name="Walker B."/>
            <person name="Young S."/>
            <person name="Zeng Q."/>
            <person name="Gargeya S."/>
            <person name="Fitzgerald M."/>
            <person name="Haas B."/>
            <person name="Abouelleil A."/>
            <person name="Allen A.W."/>
            <person name="Alvarado L."/>
            <person name="Arachchi H.M."/>
            <person name="Berlin A.M."/>
            <person name="Chapman S.B."/>
            <person name="Gainer-Dewar J."/>
            <person name="Goldberg J."/>
            <person name="Griggs A."/>
            <person name="Gujja S."/>
            <person name="Hansen M."/>
            <person name="Howarth C."/>
            <person name="Imamovic A."/>
            <person name="Ireland A."/>
            <person name="Larimer J."/>
            <person name="McCowan C."/>
            <person name="Murphy C."/>
            <person name="Pearson M."/>
            <person name="Poon T.W."/>
            <person name="Priest M."/>
            <person name="Roberts A."/>
            <person name="Saif S."/>
            <person name="Shea T."/>
            <person name="Sisk P."/>
            <person name="Sykes S."/>
            <person name="Wortman J."/>
            <person name="Nusbaum C."/>
            <person name="Birren B."/>
        </authorList>
    </citation>
    <scope>NUCLEOTIDE SEQUENCE [LARGE SCALE GENOMIC DNA]</scope>
    <source>
        <strain evidence="9 10">DSM 19448</strain>
    </source>
</reference>
<dbReference type="EMBL" id="AQHV01000024">
    <property type="protein sequence ID" value="KKB47996.1"/>
    <property type="molecule type" value="Genomic_DNA"/>
</dbReference>
<sequence length="517" mass="58757">MKRILVIISLCSLFFSACDSLDLSPEDYFATGNYWSSTSLVNSNMLALHYDLRSTHEVRYFFGEARGGTSLLNTTIINTSIENTSPIKDNTFTKDATGVSDWYNLYPHIMRVNHFISEVEKGCTFLSASDRGYYLGQAYGLRAYHYFMLYRAYGGVPVIDQAKVVEGVTSAEDLYVARSTPKETLDFIKSDIAKSEEYFGSDFTFKGTSIWSKSATLMLKAETYLWSAKVPDRDQQPETNDLQIAKDALLQLVDKFTLLPNFSDVFEYSNKENKEIIMAMRFLDGEAANSAAKFAYPPTFINRVYGSNGVLMGDTLQMLNKGLYFHAFKYELFESYDAEDLRRNATFIDFYLKDKDGNVTNKGVALRKGVGIVNSSGNRVFVSDVVIYRYAEVLLMLAEIENKLGNDPSPYINQIRQRAYSVNYDPAVHAHVNGSFEENELAILFERDKEFVYEGKRWHDIRRMQDASGRALVFSPIVHYGSEQPILDYNKESYKVLWPINVGLITGDPLVEQTPGY</sequence>
<dbReference type="GO" id="GO:0009279">
    <property type="term" value="C:cell outer membrane"/>
    <property type="evidence" value="ECO:0007669"/>
    <property type="project" value="UniProtKB-SubCell"/>
</dbReference>
<gene>
    <name evidence="9" type="ORF">HMPREF1535_04412</name>
</gene>
<evidence type="ECO:0000256" key="1">
    <source>
        <dbReference type="ARBA" id="ARBA00004442"/>
    </source>
</evidence>
<dbReference type="InterPro" id="IPR033985">
    <property type="entry name" value="SusD-like_N"/>
</dbReference>
<protein>
    <recommendedName>
        <fullName evidence="11">RagB/SusD domain-containing protein</fullName>
    </recommendedName>
</protein>
<dbReference type="HOGENOM" id="CLU_015553_1_3_10"/>
<dbReference type="CDD" id="cd08977">
    <property type="entry name" value="SusD"/>
    <property type="match status" value="1"/>
</dbReference>
<dbReference type="Proteomes" id="UP000033047">
    <property type="component" value="Unassembled WGS sequence"/>
</dbReference>
<dbReference type="Gene3D" id="1.25.40.390">
    <property type="match status" value="1"/>
</dbReference>
<dbReference type="Pfam" id="PF14322">
    <property type="entry name" value="SusD-like_3"/>
    <property type="match status" value="1"/>
</dbReference>
<evidence type="ECO:0000256" key="5">
    <source>
        <dbReference type="ARBA" id="ARBA00023237"/>
    </source>
</evidence>
<evidence type="ECO:0000256" key="6">
    <source>
        <dbReference type="SAM" id="SignalP"/>
    </source>
</evidence>
<comment type="subcellular location">
    <subcellularLocation>
        <location evidence="1">Cell outer membrane</location>
    </subcellularLocation>
</comment>
<accession>A0A0F5IR21</accession>
<feature type="signal peptide" evidence="6">
    <location>
        <begin position="1"/>
        <end position="17"/>
    </location>
</feature>
<evidence type="ECO:0000259" key="8">
    <source>
        <dbReference type="Pfam" id="PF14322"/>
    </source>
</evidence>
<comment type="similarity">
    <text evidence="2">Belongs to the SusD family.</text>
</comment>
<evidence type="ECO:0000256" key="2">
    <source>
        <dbReference type="ARBA" id="ARBA00006275"/>
    </source>
</evidence>
<proteinExistence type="inferred from homology"/>
<evidence type="ECO:0000259" key="7">
    <source>
        <dbReference type="Pfam" id="PF07980"/>
    </source>
</evidence>
<feature type="chain" id="PRO_5002488001" description="RagB/SusD domain-containing protein" evidence="6">
    <location>
        <begin position="18"/>
        <end position="517"/>
    </location>
</feature>
<keyword evidence="4" id="KW-0472">Membrane</keyword>
<dbReference type="InterPro" id="IPR011990">
    <property type="entry name" value="TPR-like_helical_dom_sf"/>
</dbReference>
<dbReference type="SUPFAM" id="SSF48452">
    <property type="entry name" value="TPR-like"/>
    <property type="match status" value="1"/>
</dbReference>
<keyword evidence="3 6" id="KW-0732">Signal</keyword>
<evidence type="ECO:0000256" key="3">
    <source>
        <dbReference type="ARBA" id="ARBA00022729"/>
    </source>
</evidence>
<keyword evidence="5" id="KW-0998">Cell outer membrane</keyword>